<dbReference type="SMART" id="SM00346">
    <property type="entry name" value="HTH_ICLR"/>
    <property type="match status" value="1"/>
</dbReference>
<evidence type="ECO:0000256" key="2">
    <source>
        <dbReference type="ARBA" id="ARBA00023125"/>
    </source>
</evidence>
<feature type="domain" description="IclR-ED" evidence="5">
    <location>
        <begin position="75"/>
        <end position="255"/>
    </location>
</feature>
<evidence type="ECO:0000259" key="5">
    <source>
        <dbReference type="PROSITE" id="PS51078"/>
    </source>
</evidence>
<keyword evidence="3" id="KW-0804">Transcription</keyword>
<dbReference type="PROSITE" id="PS51078">
    <property type="entry name" value="ICLR_ED"/>
    <property type="match status" value="1"/>
</dbReference>
<protein>
    <submittedName>
        <fullName evidence="6">DNA-binding transcriptional regulator, IclR family</fullName>
    </submittedName>
</protein>
<keyword evidence="1" id="KW-0805">Transcription regulation</keyword>
<dbReference type="GO" id="GO:0003677">
    <property type="term" value="F:DNA binding"/>
    <property type="evidence" value="ECO:0007669"/>
    <property type="project" value="UniProtKB-KW"/>
</dbReference>
<dbReference type="Gene3D" id="3.30.450.40">
    <property type="match status" value="1"/>
</dbReference>
<dbReference type="SUPFAM" id="SSF46785">
    <property type="entry name" value="Winged helix' DNA-binding domain"/>
    <property type="match status" value="1"/>
</dbReference>
<dbReference type="PROSITE" id="PS51077">
    <property type="entry name" value="HTH_ICLR"/>
    <property type="match status" value="1"/>
</dbReference>
<dbReference type="Proteomes" id="UP000198609">
    <property type="component" value="Unassembled WGS sequence"/>
</dbReference>
<proteinExistence type="predicted"/>
<keyword evidence="7" id="KW-1185">Reference proteome</keyword>
<accession>A0A1H4IAC7</accession>
<evidence type="ECO:0000256" key="1">
    <source>
        <dbReference type="ARBA" id="ARBA00023015"/>
    </source>
</evidence>
<name>A0A1H4IAC7_STRMJ</name>
<dbReference type="InterPro" id="IPR036390">
    <property type="entry name" value="WH_DNA-bd_sf"/>
</dbReference>
<dbReference type="InterPro" id="IPR050707">
    <property type="entry name" value="HTH_MetabolicPath_Reg"/>
</dbReference>
<dbReference type="InterPro" id="IPR005471">
    <property type="entry name" value="Tscrpt_reg_IclR_N"/>
</dbReference>
<gene>
    <name evidence="6" type="ORF">SAMN04490356_0320</name>
</gene>
<organism evidence="6 7">
    <name type="scientific">Streptomyces melanosporofaciens</name>
    <dbReference type="NCBI Taxonomy" id="67327"/>
    <lineage>
        <taxon>Bacteria</taxon>
        <taxon>Bacillati</taxon>
        <taxon>Actinomycetota</taxon>
        <taxon>Actinomycetes</taxon>
        <taxon>Kitasatosporales</taxon>
        <taxon>Streptomycetaceae</taxon>
        <taxon>Streptomyces</taxon>
        <taxon>Streptomyces violaceusniger group</taxon>
    </lineage>
</organism>
<dbReference type="AlphaFoldDB" id="A0A1H4IAC7"/>
<evidence type="ECO:0000259" key="4">
    <source>
        <dbReference type="PROSITE" id="PS51077"/>
    </source>
</evidence>
<dbReference type="SUPFAM" id="SSF55781">
    <property type="entry name" value="GAF domain-like"/>
    <property type="match status" value="1"/>
</dbReference>
<feature type="domain" description="HTH iclR-type" evidence="4">
    <location>
        <begin position="14"/>
        <end position="74"/>
    </location>
</feature>
<evidence type="ECO:0000313" key="7">
    <source>
        <dbReference type="Proteomes" id="UP000198609"/>
    </source>
</evidence>
<keyword evidence="2 6" id="KW-0238">DNA-binding</keyword>
<dbReference type="Gene3D" id="1.10.10.10">
    <property type="entry name" value="Winged helix-like DNA-binding domain superfamily/Winged helix DNA-binding domain"/>
    <property type="match status" value="1"/>
</dbReference>
<dbReference type="InterPro" id="IPR014757">
    <property type="entry name" value="Tscrpt_reg_IclR_C"/>
</dbReference>
<dbReference type="PANTHER" id="PTHR30136">
    <property type="entry name" value="HELIX-TURN-HELIX TRANSCRIPTIONAL REGULATOR, ICLR FAMILY"/>
    <property type="match status" value="1"/>
</dbReference>
<dbReference type="Pfam" id="PF09339">
    <property type="entry name" value="HTH_IclR"/>
    <property type="match status" value="1"/>
</dbReference>
<dbReference type="InterPro" id="IPR029016">
    <property type="entry name" value="GAF-like_dom_sf"/>
</dbReference>
<evidence type="ECO:0000256" key="3">
    <source>
        <dbReference type="ARBA" id="ARBA00023163"/>
    </source>
</evidence>
<dbReference type="EMBL" id="FNST01000001">
    <property type="protein sequence ID" value="SEB30923.1"/>
    <property type="molecule type" value="Genomic_DNA"/>
</dbReference>
<dbReference type="GO" id="GO:0045892">
    <property type="term" value="P:negative regulation of DNA-templated transcription"/>
    <property type="evidence" value="ECO:0007669"/>
    <property type="project" value="TreeGrafter"/>
</dbReference>
<dbReference type="GO" id="GO:0003700">
    <property type="term" value="F:DNA-binding transcription factor activity"/>
    <property type="evidence" value="ECO:0007669"/>
    <property type="project" value="TreeGrafter"/>
</dbReference>
<sequence>MPGKNAATGGRDARSLSVRTLDVLGAFGAARPRLTLSELSRASGLSLTTTHRIVIDLVEWGALEEADGGYQVGLRLWEAACAAPRGLALRETALPAMEDLYEATHENVQLAVREGLEVVYVERITGRGAVRVLTKVGGRFALPATGVGLVLLAHAPREVHERVLAEPLRRWTPYTVTDPAVLRKMLAEVRCAGTALSDRQVTEDAFSVACPVRGVGGEVVAALSVVVRSDGPLTPKALAPAVQAASRSISRALGWEPARPAGGRRLLGAS</sequence>
<dbReference type="PANTHER" id="PTHR30136:SF24">
    <property type="entry name" value="HTH-TYPE TRANSCRIPTIONAL REPRESSOR ALLR"/>
    <property type="match status" value="1"/>
</dbReference>
<dbReference type="Pfam" id="PF01614">
    <property type="entry name" value="IclR_C"/>
    <property type="match status" value="1"/>
</dbReference>
<reference evidence="7" key="1">
    <citation type="submission" date="2016-10" db="EMBL/GenBank/DDBJ databases">
        <authorList>
            <person name="Varghese N."/>
            <person name="Submissions S."/>
        </authorList>
    </citation>
    <scope>NUCLEOTIDE SEQUENCE [LARGE SCALE GENOMIC DNA]</scope>
    <source>
        <strain evidence="7">DSM 40318</strain>
    </source>
</reference>
<dbReference type="InterPro" id="IPR036388">
    <property type="entry name" value="WH-like_DNA-bd_sf"/>
</dbReference>
<dbReference type="RefSeq" id="WP_093459740.1">
    <property type="nucleotide sequence ID" value="NZ_FNST01000001.1"/>
</dbReference>
<evidence type="ECO:0000313" key="6">
    <source>
        <dbReference type="EMBL" id="SEB30923.1"/>
    </source>
</evidence>